<keyword evidence="3" id="KW-1185">Reference proteome</keyword>
<dbReference type="AlphaFoldDB" id="A0A4S8L1F0"/>
<sequence length="239" mass="27268">MNNQDPYPPAGYLMRYVPRVVRGLPAYIDTALDDEHRDMIHFIISNTARYRRIHLCPGYLTSGHPYHRLTMDLMGYDVEFQCLYCTRPGHIREEEQRHLSRLSETYRARAEFRYDLTQDPPVLALPPSRSLTPSPPRSPGAHPPPSPPAQASGSGRQGDPIDLDAVDTALARPPTPLPSIFRPALVSLVLDVLKIPWTLTPYLVRFSQVNGFLFSNEYKRKTTLRLQELNRPESYIYGV</sequence>
<feature type="compositionally biased region" description="Pro residues" evidence="1">
    <location>
        <begin position="133"/>
        <end position="148"/>
    </location>
</feature>
<gene>
    <name evidence="2" type="ORF">K435DRAFT_808513</name>
</gene>
<accession>A0A4S8L1F0</accession>
<protein>
    <submittedName>
        <fullName evidence="2">Uncharacterized protein</fullName>
    </submittedName>
</protein>
<reference evidence="2 3" key="1">
    <citation type="journal article" date="2019" name="Nat. Ecol. Evol.">
        <title>Megaphylogeny resolves global patterns of mushroom evolution.</title>
        <authorList>
            <person name="Varga T."/>
            <person name="Krizsan K."/>
            <person name="Foldi C."/>
            <person name="Dima B."/>
            <person name="Sanchez-Garcia M."/>
            <person name="Sanchez-Ramirez S."/>
            <person name="Szollosi G.J."/>
            <person name="Szarkandi J.G."/>
            <person name="Papp V."/>
            <person name="Albert L."/>
            <person name="Andreopoulos W."/>
            <person name="Angelini C."/>
            <person name="Antonin V."/>
            <person name="Barry K.W."/>
            <person name="Bougher N.L."/>
            <person name="Buchanan P."/>
            <person name="Buyck B."/>
            <person name="Bense V."/>
            <person name="Catcheside P."/>
            <person name="Chovatia M."/>
            <person name="Cooper J."/>
            <person name="Damon W."/>
            <person name="Desjardin D."/>
            <person name="Finy P."/>
            <person name="Geml J."/>
            <person name="Haridas S."/>
            <person name="Hughes K."/>
            <person name="Justo A."/>
            <person name="Karasinski D."/>
            <person name="Kautmanova I."/>
            <person name="Kiss B."/>
            <person name="Kocsube S."/>
            <person name="Kotiranta H."/>
            <person name="LaButti K.M."/>
            <person name="Lechner B.E."/>
            <person name="Liimatainen K."/>
            <person name="Lipzen A."/>
            <person name="Lukacs Z."/>
            <person name="Mihaltcheva S."/>
            <person name="Morgado L.N."/>
            <person name="Niskanen T."/>
            <person name="Noordeloos M.E."/>
            <person name="Ohm R.A."/>
            <person name="Ortiz-Santana B."/>
            <person name="Ovrebo C."/>
            <person name="Racz N."/>
            <person name="Riley R."/>
            <person name="Savchenko A."/>
            <person name="Shiryaev A."/>
            <person name="Soop K."/>
            <person name="Spirin V."/>
            <person name="Szebenyi C."/>
            <person name="Tomsovsky M."/>
            <person name="Tulloss R.E."/>
            <person name="Uehling J."/>
            <person name="Grigoriev I.V."/>
            <person name="Vagvolgyi C."/>
            <person name="Papp T."/>
            <person name="Martin F.M."/>
            <person name="Miettinen O."/>
            <person name="Hibbett D.S."/>
            <person name="Nagy L.G."/>
        </authorList>
    </citation>
    <scope>NUCLEOTIDE SEQUENCE [LARGE SCALE GENOMIC DNA]</scope>
    <source>
        <strain evidence="2 3">CBS 962.96</strain>
    </source>
</reference>
<proteinExistence type="predicted"/>
<dbReference type="EMBL" id="ML179753">
    <property type="protein sequence ID" value="THU82160.1"/>
    <property type="molecule type" value="Genomic_DNA"/>
</dbReference>
<organism evidence="2 3">
    <name type="scientific">Dendrothele bispora (strain CBS 962.96)</name>
    <dbReference type="NCBI Taxonomy" id="1314807"/>
    <lineage>
        <taxon>Eukaryota</taxon>
        <taxon>Fungi</taxon>
        <taxon>Dikarya</taxon>
        <taxon>Basidiomycota</taxon>
        <taxon>Agaricomycotina</taxon>
        <taxon>Agaricomycetes</taxon>
        <taxon>Agaricomycetidae</taxon>
        <taxon>Agaricales</taxon>
        <taxon>Agaricales incertae sedis</taxon>
        <taxon>Dendrothele</taxon>
    </lineage>
</organism>
<evidence type="ECO:0000313" key="3">
    <source>
        <dbReference type="Proteomes" id="UP000297245"/>
    </source>
</evidence>
<name>A0A4S8L1F0_DENBC</name>
<dbReference type="Proteomes" id="UP000297245">
    <property type="component" value="Unassembled WGS sequence"/>
</dbReference>
<feature type="region of interest" description="Disordered" evidence="1">
    <location>
        <begin position="119"/>
        <end position="162"/>
    </location>
</feature>
<evidence type="ECO:0000256" key="1">
    <source>
        <dbReference type="SAM" id="MobiDB-lite"/>
    </source>
</evidence>
<evidence type="ECO:0000313" key="2">
    <source>
        <dbReference type="EMBL" id="THU82160.1"/>
    </source>
</evidence>